<feature type="domain" description="RNA polymerase sigma-70 region 2" evidence="5">
    <location>
        <begin position="24"/>
        <end position="90"/>
    </location>
</feature>
<dbReference type="NCBIfam" id="TIGR02937">
    <property type="entry name" value="sigma70-ECF"/>
    <property type="match status" value="1"/>
</dbReference>
<sequence length="182" mass="21441">MTDITDEQIAKEIVNGNSELFGELVRRYEQKLVRYTTYILQDKSAAYDVVQDTFIKSFENLKSFNTERKFSSWIYRIAHNESINRIKKSGKEIFNVDFDFLKELMPPDAAPDVEFEKNEINEILKKSMETLPVKFREVLTLYYLENKSYDEISDILRISIGTVGTWINRGKAKLKKILQELY</sequence>
<dbReference type="InterPro" id="IPR013249">
    <property type="entry name" value="RNA_pol_sigma70_r4_t2"/>
</dbReference>
<dbReference type="PANTHER" id="PTHR43133">
    <property type="entry name" value="RNA POLYMERASE ECF-TYPE SIGMA FACTO"/>
    <property type="match status" value="1"/>
</dbReference>
<keyword evidence="3" id="KW-0731">Sigma factor</keyword>
<dbReference type="InterPro" id="IPR013324">
    <property type="entry name" value="RNA_pol_sigma_r3/r4-like"/>
</dbReference>
<evidence type="ECO:0000313" key="8">
    <source>
        <dbReference type="Proteomes" id="UP000526033"/>
    </source>
</evidence>
<evidence type="ECO:0000259" key="5">
    <source>
        <dbReference type="Pfam" id="PF04542"/>
    </source>
</evidence>
<dbReference type="Gene3D" id="1.10.10.10">
    <property type="entry name" value="Winged helix-like DNA-binding domain superfamily/Winged helix DNA-binding domain"/>
    <property type="match status" value="1"/>
</dbReference>
<keyword evidence="2" id="KW-0805">Transcription regulation</keyword>
<dbReference type="Pfam" id="PF08281">
    <property type="entry name" value="Sigma70_r4_2"/>
    <property type="match status" value="1"/>
</dbReference>
<dbReference type="GO" id="GO:0006352">
    <property type="term" value="P:DNA-templated transcription initiation"/>
    <property type="evidence" value="ECO:0007669"/>
    <property type="project" value="InterPro"/>
</dbReference>
<gene>
    <name evidence="7" type="ORF">GYA27_00980</name>
</gene>
<dbReference type="SUPFAM" id="SSF88659">
    <property type="entry name" value="Sigma3 and sigma4 domains of RNA polymerase sigma factors"/>
    <property type="match status" value="1"/>
</dbReference>
<dbReference type="Proteomes" id="UP000526033">
    <property type="component" value="Unassembled WGS sequence"/>
</dbReference>
<dbReference type="GO" id="GO:0003677">
    <property type="term" value="F:DNA binding"/>
    <property type="evidence" value="ECO:0007669"/>
    <property type="project" value="InterPro"/>
</dbReference>
<proteinExistence type="inferred from homology"/>
<reference evidence="7 8" key="1">
    <citation type="journal article" date="2020" name="Biotechnol. Biofuels">
        <title>New insights from the biogas microbiome by comprehensive genome-resolved metagenomics of nearly 1600 species originating from multiple anaerobic digesters.</title>
        <authorList>
            <person name="Campanaro S."/>
            <person name="Treu L."/>
            <person name="Rodriguez-R L.M."/>
            <person name="Kovalovszki A."/>
            <person name="Ziels R.M."/>
            <person name="Maus I."/>
            <person name="Zhu X."/>
            <person name="Kougias P.G."/>
            <person name="Basile A."/>
            <person name="Luo G."/>
            <person name="Schluter A."/>
            <person name="Konstantinidis K.T."/>
            <person name="Angelidaki I."/>
        </authorList>
    </citation>
    <scope>NUCLEOTIDE SEQUENCE [LARGE SCALE GENOMIC DNA]</scope>
    <source>
        <strain evidence="7">AS27yjCOA_165</strain>
    </source>
</reference>
<evidence type="ECO:0000313" key="7">
    <source>
        <dbReference type="EMBL" id="NMB69764.1"/>
    </source>
</evidence>
<evidence type="ECO:0000256" key="2">
    <source>
        <dbReference type="ARBA" id="ARBA00023015"/>
    </source>
</evidence>
<dbReference type="GO" id="GO:0016987">
    <property type="term" value="F:sigma factor activity"/>
    <property type="evidence" value="ECO:0007669"/>
    <property type="project" value="UniProtKB-KW"/>
</dbReference>
<dbReference type="InterPro" id="IPR036388">
    <property type="entry name" value="WH-like_DNA-bd_sf"/>
</dbReference>
<dbReference type="SUPFAM" id="SSF88946">
    <property type="entry name" value="Sigma2 domain of RNA polymerase sigma factors"/>
    <property type="match status" value="1"/>
</dbReference>
<evidence type="ECO:0000256" key="1">
    <source>
        <dbReference type="ARBA" id="ARBA00010641"/>
    </source>
</evidence>
<accession>A0A7X9DK76</accession>
<evidence type="ECO:0000256" key="3">
    <source>
        <dbReference type="ARBA" id="ARBA00023082"/>
    </source>
</evidence>
<dbReference type="Pfam" id="PF04542">
    <property type="entry name" value="Sigma70_r2"/>
    <property type="match status" value="1"/>
</dbReference>
<dbReference type="EMBL" id="JAAZNL010000010">
    <property type="protein sequence ID" value="NMB69764.1"/>
    <property type="molecule type" value="Genomic_DNA"/>
</dbReference>
<evidence type="ECO:0000256" key="4">
    <source>
        <dbReference type="ARBA" id="ARBA00023163"/>
    </source>
</evidence>
<dbReference type="InterPro" id="IPR007627">
    <property type="entry name" value="RNA_pol_sigma70_r2"/>
</dbReference>
<dbReference type="CDD" id="cd06171">
    <property type="entry name" value="Sigma70_r4"/>
    <property type="match status" value="1"/>
</dbReference>
<organism evidence="7 8">
    <name type="scientific">candidate division WWE3 bacterium</name>
    <dbReference type="NCBI Taxonomy" id="2053526"/>
    <lineage>
        <taxon>Bacteria</taxon>
        <taxon>Katanobacteria</taxon>
    </lineage>
</organism>
<dbReference type="InterPro" id="IPR013325">
    <property type="entry name" value="RNA_pol_sigma_r2"/>
</dbReference>
<feature type="domain" description="RNA polymerase sigma factor 70 region 4 type 2" evidence="6">
    <location>
        <begin position="123"/>
        <end position="174"/>
    </location>
</feature>
<name>A0A7X9DK76_UNCKA</name>
<comment type="caution">
    <text evidence="7">The sequence shown here is derived from an EMBL/GenBank/DDBJ whole genome shotgun (WGS) entry which is preliminary data.</text>
</comment>
<evidence type="ECO:0000259" key="6">
    <source>
        <dbReference type="Pfam" id="PF08281"/>
    </source>
</evidence>
<dbReference type="AlphaFoldDB" id="A0A7X9DK76"/>
<dbReference type="InterPro" id="IPR014284">
    <property type="entry name" value="RNA_pol_sigma-70_dom"/>
</dbReference>
<protein>
    <submittedName>
        <fullName evidence="7">RNA polymerase sigma factor</fullName>
    </submittedName>
</protein>
<dbReference type="Gene3D" id="1.10.1740.10">
    <property type="match status" value="1"/>
</dbReference>
<dbReference type="PANTHER" id="PTHR43133:SF51">
    <property type="entry name" value="RNA POLYMERASE SIGMA FACTOR"/>
    <property type="match status" value="1"/>
</dbReference>
<dbReference type="InterPro" id="IPR039425">
    <property type="entry name" value="RNA_pol_sigma-70-like"/>
</dbReference>
<comment type="similarity">
    <text evidence="1">Belongs to the sigma-70 factor family. ECF subfamily.</text>
</comment>
<keyword evidence="4" id="KW-0804">Transcription</keyword>